<comment type="caution">
    <text evidence="2">The sequence shown here is derived from an EMBL/GenBank/DDBJ whole genome shotgun (WGS) entry which is preliminary data.</text>
</comment>
<evidence type="ECO:0000313" key="2">
    <source>
        <dbReference type="EMBL" id="KJY54263.1"/>
    </source>
</evidence>
<dbReference type="SUPFAM" id="SSF52058">
    <property type="entry name" value="L domain-like"/>
    <property type="match status" value="1"/>
</dbReference>
<dbReference type="STRING" id="1218493.JF76_17740"/>
<sequence length="376" mass="41870">MNKHIELSKQSKKLLFSGITAAALALVVAGPHAVKADSVSGSTLAASSLNIKATDKKQVVGLNQTPDKSSENNTVLINGKSLKKESNHMLPKQTQNQKPKVATKASESVDSWMPDKNLQRVVAYNLYSNESATSRINKQDLSKLTTLQLTGDYERNNRDYYSAALNIESLEGLQYATNLEVLDLSPDIDSNINFFGTAYWHSHLQDISALKNLNKLTDVYMEMCSIYDISALSNKPKLKNLGISYNGVTDFSPLKTDTNLPTYVTAYYQTIVNPQIMVNKVRPYITATYNFKDIDGSNIPIRIANDKNKDYYVSNYLSNWKQNPGTILTDGKTVEWDLSGLPSGYQGYMTVNYKGKFLGQSGYESGGWLIIPFKIY</sequence>
<dbReference type="AlphaFoldDB" id="A0A0F4L7L5"/>
<evidence type="ECO:0000256" key="1">
    <source>
        <dbReference type="SAM" id="MobiDB-lite"/>
    </source>
</evidence>
<dbReference type="PATRIC" id="fig|1218493.3.peg.1861"/>
<dbReference type="EMBL" id="JXBY01000028">
    <property type="protein sequence ID" value="KJY54263.1"/>
    <property type="molecule type" value="Genomic_DNA"/>
</dbReference>
<dbReference type="InterPro" id="IPR032675">
    <property type="entry name" value="LRR_dom_sf"/>
</dbReference>
<dbReference type="Gene3D" id="3.80.10.10">
    <property type="entry name" value="Ribonuclease Inhibitor"/>
    <property type="match status" value="1"/>
</dbReference>
<organism evidence="2 3">
    <name type="scientific">Lactobacillus kullabergensis</name>
    <dbReference type="NCBI Taxonomy" id="1218493"/>
    <lineage>
        <taxon>Bacteria</taxon>
        <taxon>Bacillati</taxon>
        <taxon>Bacillota</taxon>
        <taxon>Bacilli</taxon>
        <taxon>Lactobacillales</taxon>
        <taxon>Lactobacillaceae</taxon>
        <taxon>Lactobacillus</taxon>
    </lineage>
</organism>
<dbReference type="Proteomes" id="UP000033533">
    <property type="component" value="Unassembled WGS sequence"/>
</dbReference>
<feature type="compositionally biased region" description="Polar residues" evidence="1">
    <location>
        <begin position="63"/>
        <end position="76"/>
    </location>
</feature>
<gene>
    <name evidence="2" type="ORF">JF76_17740</name>
</gene>
<dbReference type="HOGENOM" id="CLU_758195_0_0_9"/>
<proteinExistence type="predicted"/>
<dbReference type="OrthoDB" id="2285788at2"/>
<evidence type="ECO:0000313" key="3">
    <source>
        <dbReference type="Proteomes" id="UP000033533"/>
    </source>
</evidence>
<feature type="region of interest" description="Disordered" evidence="1">
    <location>
        <begin position="63"/>
        <end position="109"/>
    </location>
</feature>
<protein>
    <submittedName>
        <fullName evidence="2">Uncharacterized protein</fullName>
    </submittedName>
</protein>
<accession>A0A0F4L7L5</accession>
<name>A0A0F4L7L5_9LACO</name>
<dbReference type="RefSeq" id="WP_045928733.1">
    <property type="nucleotide sequence ID" value="NZ_JBHSZS010000008.1"/>
</dbReference>
<reference evidence="2 3" key="1">
    <citation type="submission" date="2014-12" db="EMBL/GenBank/DDBJ databases">
        <title>Comparative genomics of the lactic acid bacteria isolated from the honey bee gut.</title>
        <authorList>
            <person name="Ellegaard K.M."/>
            <person name="Tamarit D."/>
            <person name="Javelind E."/>
            <person name="Olofsson T."/>
            <person name="Andersson S.G."/>
            <person name="Vasquez A."/>
        </authorList>
    </citation>
    <scope>NUCLEOTIDE SEQUENCE [LARGE SCALE GENOMIC DNA]</scope>
    <source>
        <strain evidence="2 3">Biut2</strain>
    </source>
</reference>